<dbReference type="PROSITE" id="PS51819">
    <property type="entry name" value="VOC"/>
    <property type="match status" value="1"/>
</dbReference>
<evidence type="ECO:0000259" key="1">
    <source>
        <dbReference type="PROSITE" id="PS51819"/>
    </source>
</evidence>
<dbReference type="RefSeq" id="WP_169410770.1">
    <property type="nucleotide sequence ID" value="NZ_JAAXKZ010000012.1"/>
</dbReference>
<proteinExistence type="predicted"/>
<dbReference type="Proteomes" id="UP000586918">
    <property type="component" value="Unassembled WGS sequence"/>
</dbReference>
<name>A0A848DEJ9_9PSEU</name>
<dbReference type="InterPro" id="IPR004360">
    <property type="entry name" value="Glyas_Fos-R_dOase_dom"/>
</dbReference>
<dbReference type="Gene3D" id="3.10.180.10">
    <property type="entry name" value="2,3-Dihydroxybiphenyl 1,2-Dioxygenase, domain 1"/>
    <property type="match status" value="1"/>
</dbReference>
<evidence type="ECO:0000313" key="2">
    <source>
        <dbReference type="EMBL" id="NMH91078.1"/>
    </source>
</evidence>
<keyword evidence="3" id="KW-1185">Reference proteome</keyword>
<dbReference type="InterPro" id="IPR029068">
    <property type="entry name" value="Glyas_Bleomycin-R_OHBP_Dase"/>
</dbReference>
<organism evidence="2 3">
    <name type="scientific">Pseudonocardia bannensis</name>
    <dbReference type="NCBI Taxonomy" id="630973"/>
    <lineage>
        <taxon>Bacteria</taxon>
        <taxon>Bacillati</taxon>
        <taxon>Actinomycetota</taxon>
        <taxon>Actinomycetes</taxon>
        <taxon>Pseudonocardiales</taxon>
        <taxon>Pseudonocardiaceae</taxon>
        <taxon>Pseudonocardia</taxon>
    </lineage>
</organism>
<evidence type="ECO:0000313" key="3">
    <source>
        <dbReference type="Proteomes" id="UP000586918"/>
    </source>
</evidence>
<reference evidence="2 3" key="1">
    <citation type="submission" date="2020-04" db="EMBL/GenBank/DDBJ databases">
        <authorList>
            <person name="Klaysubun C."/>
            <person name="Duangmal K."/>
            <person name="Lipun K."/>
        </authorList>
    </citation>
    <scope>NUCLEOTIDE SEQUENCE [LARGE SCALE GENOMIC DNA]</scope>
    <source>
        <strain evidence="2 3">DSM 45300</strain>
    </source>
</reference>
<dbReference type="PANTHER" id="PTHR36503:SF1">
    <property type="entry name" value="BLR2520 PROTEIN"/>
    <property type="match status" value="1"/>
</dbReference>
<accession>A0A848DEJ9</accession>
<dbReference type="InterPro" id="IPR037523">
    <property type="entry name" value="VOC_core"/>
</dbReference>
<dbReference type="EMBL" id="JAAXKZ010000012">
    <property type="protein sequence ID" value="NMH91078.1"/>
    <property type="molecule type" value="Genomic_DNA"/>
</dbReference>
<protein>
    <submittedName>
        <fullName evidence="2">VOC family protein</fullName>
    </submittedName>
</protein>
<sequence>MDQRISLLTLGVADLARARAFYEALGWGGAQQPDEEVCFFQAGGMVFGLWTALGGHGAPGIELAHNVRSPEEVGAVLAEAQRAGGTIVRPAALAEWGGTSGAFADPDGYVWEVAHNPGWTLKEDGSVRI</sequence>
<gene>
    <name evidence="2" type="ORF">HF519_05620</name>
</gene>
<dbReference type="Pfam" id="PF00903">
    <property type="entry name" value="Glyoxalase"/>
    <property type="match status" value="1"/>
</dbReference>
<dbReference type="AlphaFoldDB" id="A0A848DEJ9"/>
<feature type="domain" description="VOC" evidence="1">
    <location>
        <begin position="4"/>
        <end position="116"/>
    </location>
</feature>
<comment type="caution">
    <text evidence="2">The sequence shown here is derived from an EMBL/GenBank/DDBJ whole genome shotgun (WGS) entry which is preliminary data.</text>
</comment>
<dbReference type="SUPFAM" id="SSF54593">
    <property type="entry name" value="Glyoxalase/Bleomycin resistance protein/Dihydroxybiphenyl dioxygenase"/>
    <property type="match status" value="1"/>
</dbReference>
<dbReference type="PANTHER" id="PTHR36503">
    <property type="entry name" value="BLR2520 PROTEIN"/>
    <property type="match status" value="1"/>
</dbReference>